<comment type="function">
    <text evidence="7">Increases the formation of ribosomal termination complexes and stimulates activities of RF-1 and RF-2. It binds guanine nucleotides and has strong preference for UGA stop codons. It may interact directly with the ribosome. The stimulation of RF-1 and RF-2 is significantly reduced by GTP and GDP, but not by GMP.</text>
</comment>
<dbReference type="PROSITE" id="PS51722">
    <property type="entry name" value="G_TR_2"/>
    <property type="match status" value="1"/>
</dbReference>
<keyword evidence="4 7" id="KW-0547">Nucleotide-binding</keyword>
<dbReference type="AlphaFoldDB" id="A0A2T0R6M6"/>
<comment type="subcellular location">
    <subcellularLocation>
        <location evidence="1 7">Cytoplasm</location>
    </subcellularLocation>
</comment>
<name>A0A2T0R6M6_9ACTN</name>
<dbReference type="InterPro" id="IPR032090">
    <property type="entry name" value="RF3_C"/>
</dbReference>
<dbReference type="Pfam" id="PF22042">
    <property type="entry name" value="EF-G_D2"/>
    <property type="match status" value="1"/>
</dbReference>
<gene>
    <name evidence="7" type="primary">prfC</name>
    <name evidence="11" type="ORF">CLV37_103257</name>
</gene>
<dbReference type="NCBIfam" id="TIGR00231">
    <property type="entry name" value="small_GTP"/>
    <property type="match status" value="1"/>
</dbReference>
<dbReference type="NCBIfam" id="NF001964">
    <property type="entry name" value="PRK00741.1"/>
    <property type="match status" value="1"/>
</dbReference>
<dbReference type="Gene3D" id="3.30.70.3280">
    <property type="entry name" value="Peptide chain release factor 3, domain III"/>
    <property type="match status" value="1"/>
</dbReference>
<keyword evidence="3 7" id="KW-0963">Cytoplasm</keyword>
<dbReference type="Gene3D" id="2.40.30.10">
    <property type="entry name" value="Translation factors"/>
    <property type="match status" value="1"/>
</dbReference>
<dbReference type="SUPFAM" id="SSF54980">
    <property type="entry name" value="EF-G C-terminal domain-like"/>
    <property type="match status" value="1"/>
</dbReference>
<dbReference type="GO" id="GO:0005525">
    <property type="term" value="F:GTP binding"/>
    <property type="evidence" value="ECO:0007669"/>
    <property type="project" value="UniProtKB-UniRule"/>
</dbReference>
<evidence type="ECO:0000256" key="3">
    <source>
        <dbReference type="ARBA" id="ARBA00022490"/>
    </source>
</evidence>
<evidence type="ECO:0000256" key="6">
    <source>
        <dbReference type="ARBA" id="ARBA00023134"/>
    </source>
</evidence>
<evidence type="ECO:0000256" key="4">
    <source>
        <dbReference type="ARBA" id="ARBA00022741"/>
    </source>
</evidence>
<dbReference type="PANTHER" id="PTHR43556">
    <property type="entry name" value="PEPTIDE CHAIN RELEASE FACTOR RF3"/>
    <property type="match status" value="1"/>
</dbReference>
<dbReference type="PANTHER" id="PTHR43556:SF2">
    <property type="entry name" value="PEPTIDE CHAIN RELEASE FACTOR RF3"/>
    <property type="match status" value="1"/>
</dbReference>
<evidence type="ECO:0000313" key="12">
    <source>
        <dbReference type="Proteomes" id="UP000238083"/>
    </source>
</evidence>
<evidence type="ECO:0000256" key="1">
    <source>
        <dbReference type="ARBA" id="ARBA00004496"/>
    </source>
</evidence>
<dbReference type="Proteomes" id="UP000238083">
    <property type="component" value="Unassembled WGS sequence"/>
</dbReference>
<dbReference type="Gene3D" id="3.40.50.300">
    <property type="entry name" value="P-loop containing nucleotide triphosphate hydrolases"/>
    <property type="match status" value="1"/>
</dbReference>
<evidence type="ECO:0000256" key="7">
    <source>
        <dbReference type="HAMAP-Rule" id="MF_00072"/>
    </source>
</evidence>
<keyword evidence="12" id="KW-1185">Reference proteome</keyword>
<evidence type="ECO:0000256" key="2">
    <source>
        <dbReference type="ARBA" id="ARBA00009978"/>
    </source>
</evidence>
<proteinExistence type="inferred from homology"/>
<dbReference type="PROSITE" id="PS00301">
    <property type="entry name" value="G_TR_1"/>
    <property type="match status" value="1"/>
</dbReference>
<dbReference type="InterPro" id="IPR035647">
    <property type="entry name" value="EFG_III/V"/>
</dbReference>
<dbReference type="GO" id="GO:0005829">
    <property type="term" value="C:cytosol"/>
    <property type="evidence" value="ECO:0007669"/>
    <property type="project" value="TreeGrafter"/>
</dbReference>
<comment type="similarity">
    <text evidence="2 7">Belongs to the TRAFAC class translation factor GTPase superfamily. Classic translation factor GTPase family. PrfC subfamily.</text>
</comment>
<dbReference type="PRINTS" id="PR00315">
    <property type="entry name" value="ELONGATNFCT"/>
</dbReference>
<dbReference type="InterPro" id="IPR053905">
    <property type="entry name" value="EF-G-like_DII"/>
</dbReference>
<protein>
    <recommendedName>
        <fullName evidence="7 8">Peptide chain release factor 3</fullName>
        <shortName evidence="7">RF-3</shortName>
    </recommendedName>
</protein>
<dbReference type="SUPFAM" id="SSF50447">
    <property type="entry name" value="Translation proteins"/>
    <property type="match status" value="1"/>
</dbReference>
<feature type="binding site" evidence="7">
    <location>
        <begin position="156"/>
        <end position="160"/>
    </location>
    <ligand>
        <name>GTP</name>
        <dbReference type="ChEBI" id="CHEBI:37565"/>
    </ligand>
</feature>
<evidence type="ECO:0000259" key="10">
    <source>
        <dbReference type="PROSITE" id="PS51722"/>
    </source>
</evidence>
<keyword evidence="6 7" id="KW-0342">GTP-binding</keyword>
<organism evidence="11 12">
    <name type="scientific">Kineococcus rhizosphaerae</name>
    <dbReference type="NCBI Taxonomy" id="559628"/>
    <lineage>
        <taxon>Bacteria</taxon>
        <taxon>Bacillati</taxon>
        <taxon>Actinomycetota</taxon>
        <taxon>Actinomycetes</taxon>
        <taxon>Kineosporiales</taxon>
        <taxon>Kineosporiaceae</taxon>
        <taxon>Kineococcus</taxon>
    </lineage>
</organism>
<evidence type="ECO:0000256" key="9">
    <source>
        <dbReference type="SAM" id="MobiDB-lite"/>
    </source>
</evidence>
<dbReference type="Pfam" id="PF16658">
    <property type="entry name" value="RF3_C"/>
    <property type="match status" value="1"/>
</dbReference>
<feature type="domain" description="Tr-type G" evidence="10">
    <location>
        <begin position="79"/>
        <end position="345"/>
    </location>
</feature>
<feature type="region of interest" description="Disordered" evidence="9">
    <location>
        <begin position="41"/>
        <end position="63"/>
    </location>
</feature>
<dbReference type="InterPro" id="IPR009000">
    <property type="entry name" value="Transl_B-barrel_sf"/>
</dbReference>
<dbReference type="HAMAP" id="MF_00072">
    <property type="entry name" value="Rel_fac_3"/>
    <property type="match status" value="1"/>
</dbReference>
<sequence>MVGRGDGRAAGEHRQRLHVVVVRRTVLDAVDVQAGCGSWGRPAVRHGAPPAARENGDVSAAETDTPIDVPTEQVLAESRRRRTIAVISHPDAGKSTLTEALALHAKALREAGHVHGKAGRAGVVTDWQDMEKQRGISISSAVLQLDHRGMVVNVVDTPGHADFSEDTYRALTAVDAVIMLVDAARGMEVQTRKLFGVCKQRGLPVITVVNKWDRPGQEALALLDEIETVTGLRPTPVTWPVGIAGDFRGLLDRATGAYTKYTKAPGGATLALEQHLDAAAAAEVEGAAWATALDEHELLEATGADHDEDSFLAFETTPVFFTAAVANTGVGQVLDALVDIAPPPHDQVDVEGEVHEVTGRFSAQVFKTQTGMNPAHRDRLAFARIHSGVFHRGMSVRDDRSGRPMVLKHVQTVFGSDRSTVDVAWPGDVIGLVNARHVNVGDTLSENGRTAYPPLPVFAPEHFRTVRPKDLGAGKQFRQGLRELDAEGVVRVLTSDSRGDGEPVLSAVGALQFDVVQYRMTHEFRSPVLFTELPFTTARIIDPKDAPLLRAHRGAEVVEHASGQVFALFTDEWRVRSFERDNPDVTLEQLVATSE</sequence>
<dbReference type="InterPro" id="IPR031157">
    <property type="entry name" value="G_TR_CS"/>
</dbReference>
<evidence type="ECO:0000256" key="8">
    <source>
        <dbReference type="NCBIfam" id="TIGR00503"/>
    </source>
</evidence>
<evidence type="ECO:0000256" key="5">
    <source>
        <dbReference type="ARBA" id="ARBA00022917"/>
    </source>
</evidence>
<dbReference type="GO" id="GO:0006449">
    <property type="term" value="P:regulation of translational termination"/>
    <property type="evidence" value="ECO:0007669"/>
    <property type="project" value="UniProtKB-UniRule"/>
</dbReference>
<evidence type="ECO:0000313" key="11">
    <source>
        <dbReference type="EMBL" id="PRY16825.1"/>
    </source>
</evidence>
<comment type="caution">
    <text evidence="11">The sequence shown here is derived from an EMBL/GenBank/DDBJ whole genome shotgun (WGS) entry which is preliminary data.</text>
</comment>
<reference evidence="11 12" key="1">
    <citation type="submission" date="2018-03" db="EMBL/GenBank/DDBJ databases">
        <title>Genomic Encyclopedia of Archaeal and Bacterial Type Strains, Phase II (KMG-II): from individual species to whole genera.</title>
        <authorList>
            <person name="Goeker M."/>
        </authorList>
    </citation>
    <scope>NUCLEOTIDE SEQUENCE [LARGE SCALE GENOMIC DNA]</scope>
    <source>
        <strain evidence="11 12">DSM 19711</strain>
    </source>
</reference>
<dbReference type="Pfam" id="PF00009">
    <property type="entry name" value="GTP_EFTU"/>
    <property type="match status" value="1"/>
</dbReference>
<dbReference type="InterPro" id="IPR004548">
    <property type="entry name" value="PrfC"/>
</dbReference>
<dbReference type="NCBIfam" id="TIGR00503">
    <property type="entry name" value="prfC"/>
    <property type="match status" value="1"/>
</dbReference>
<dbReference type="EMBL" id="PVZF01000003">
    <property type="protein sequence ID" value="PRY16825.1"/>
    <property type="molecule type" value="Genomic_DNA"/>
</dbReference>
<comment type="caution">
    <text evidence="7">Lacks conserved residue(s) required for the propagation of feature annotation.</text>
</comment>
<dbReference type="GO" id="GO:0016149">
    <property type="term" value="F:translation release factor activity, codon specific"/>
    <property type="evidence" value="ECO:0007669"/>
    <property type="project" value="UniProtKB-UniRule"/>
</dbReference>
<dbReference type="InterPro" id="IPR000795">
    <property type="entry name" value="T_Tr_GTP-bd_dom"/>
</dbReference>
<dbReference type="GO" id="GO:0016150">
    <property type="term" value="F:translation release factor activity, codon nonspecific"/>
    <property type="evidence" value="ECO:0007669"/>
    <property type="project" value="TreeGrafter"/>
</dbReference>
<dbReference type="GO" id="GO:0003924">
    <property type="term" value="F:GTPase activity"/>
    <property type="evidence" value="ECO:0007669"/>
    <property type="project" value="InterPro"/>
</dbReference>
<dbReference type="SUPFAM" id="SSF52540">
    <property type="entry name" value="P-loop containing nucleoside triphosphate hydrolases"/>
    <property type="match status" value="1"/>
</dbReference>
<dbReference type="InterPro" id="IPR005225">
    <property type="entry name" value="Small_GTP-bd"/>
</dbReference>
<accession>A0A2T0R6M6</accession>
<dbReference type="InterPro" id="IPR027417">
    <property type="entry name" value="P-loop_NTPase"/>
</dbReference>
<dbReference type="InterPro" id="IPR038467">
    <property type="entry name" value="RF3_dom_3_sf"/>
</dbReference>
<keyword evidence="5 7" id="KW-0648">Protein biosynthesis</keyword>